<keyword evidence="1" id="KW-0472">Membrane</keyword>
<comment type="caution">
    <text evidence="2">The sequence shown here is derived from an EMBL/GenBank/DDBJ whole genome shotgun (WGS) entry which is preliminary data.</text>
</comment>
<name>A0ABN9S6X1_9DINO</name>
<evidence type="ECO:0008006" key="4">
    <source>
        <dbReference type="Google" id="ProtNLM"/>
    </source>
</evidence>
<feature type="transmembrane region" description="Helical" evidence="1">
    <location>
        <begin position="110"/>
        <end position="127"/>
    </location>
</feature>
<evidence type="ECO:0000313" key="3">
    <source>
        <dbReference type="Proteomes" id="UP001189429"/>
    </source>
</evidence>
<proteinExistence type="predicted"/>
<feature type="transmembrane region" description="Helical" evidence="1">
    <location>
        <begin position="22"/>
        <end position="40"/>
    </location>
</feature>
<dbReference type="Proteomes" id="UP001189429">
    <property type="component" value="Unassembled WGS sequence"/>
</dbReference>
<keyword evidence="1" id="KW-0812">Transmembrane</keyword>
<keyword evidence="1" id="KW-1133">Transmembrane helix</keyword>
<accession>A0ABN9S6X1</accession>
<organism evidence="2 3">
    <name type="scientific">Prorocentrum cordatum</name>
    <dbReference type="NCBI Taxonomy" id="2364126"/>
    <lineage>
        <taxon>Eukaryota</taxon>
        <taxon>Sar</taxon>
        <taxon>Alveolata</taxon>
        <taxon>Dinophyceae</taxon>
        <taxon>Prorocentrales</taxon>
        <taxon>Prorocentraceae</taxon>
        <taxon>Prorocentrum</taxon>
    </lineage>
</organism>
<keyword evidence="3" id="KW-1185">Reference proteome</keyword>
<evidence type="ECO:0000256" key="1">
    <source>
        <dbReference type="SAM" id="Phobius"/>
    </source>
</evidence>
<reference evidence="2" key="1">
    <citation type="submission" date="2023-10" db="EMBL/GenBank/DDBJ databases">
        <authorList>
            <person name="Chen Y."/>
            <person name="Shah S."/>
            <person name="Dougan E. K."/>
            <person name="Thang M."/>
            <person name="Chan C."/>
        </authorList>
    </citation>
    <scope>NUCLEOTIDE SEQUENCE [LARGE SCALE GENOMIC DNA]</scope>
</reference>
<protein>
    <recommendedName>
        <fullName evidence="4">Solute carrier family 40 protein</fullName>
    </recommendedName>
</protein>
<feature type="transmembrane region" description="Helical" evidence="1">
    <location>
        <begin position="47"/>
        <end position="69"/>
    </location>
</feature>
<sequence length="232" mass="23650">MPTSVSQALCSLAGGKAPPTDVSVAYGLFGACALTVYHFVANGEFSAVLTMAVMLQCLAISLLCLQTLANGSATGLSARALGMEAASLALRLSSTTWLNGYLPVDASGDLVYQLVDACSLAMVLWLLRQVAVVHRGSYQADADTLPVGHMLLGAFALAALLHDLFVAEAHRGQETPSVPYILEPCGGGLSAPSKPDSPFAGGHEQPPGVRHALDGGPLRGRGVGVAAAVAGV</sequence>
<gene>
    <name evidence="2" type="ORF">PCOR1329_LOCUS26503</name>
</gene>
<dbReference type="EMBL" id="CAUYUJ010009446">
    <property type="protein sequence ID" value="CAK0826800.1"/>
    <property type="molecule type" value="Genomic_DNA"/>
</dbReference>
<evidence type="ECO:0000313" key="2">
    <source>
        <dbReference type="EMBL" id="CAK0826800.1"/>
    </source>
</evidence>